<dbReference type="SUPFAM" id="SSF48239">
    <property type="entry name" value="Terpenoid cyclases/Protein prenyltransferases"/>
    <property type="match status" value="1"/>
</dbReference>
<protein>
    <recommendedName>
        <fullName evidence="6">Surface/cell-adhesion protein</fullName>
    </recommendedName>
</protein>
<comment type="caution">
    <text evidence="4">The sequence shown here is derived from an EMBL/GenBank/DDBJ whole genome shotgun (WGS) entry which is preliminary data.</text>
</comment>
<feature type="region of interest" description="Disordered" evidence="1">
    <location>
        <begin position="383"/>
        <end position="408"/>
    </location>
</feature>
<dbReference type="Gene3D" id="1.50.10.20">
    <property type="match status" value="1"/>
</dbReference>
<evidence type="ECO:0000313" key="5">
    <source>
        <dbReference type="Proteomes" id="UP000290106"/>
    </source>
</evidence>
<evidence type="ECO:0000256" key="3">
    <source>
        <dbReference type="SAM" id="SignalP"/>
    </source>
</evidence>
<dbReference type="AlphaFoldDB" id="A0A4Q1REH7"/>
<dbReference type="OrthoDB" id="411361at2"/>
<organism evidence="4 5">
    <name type="scientific">Blautia faecicola</name>
    <dbReference type="NCBI Taxonomy" id="2509240"/>
    <lineage>
        <taxon>Bacteria</taxon>
        <taxon>Bacillati</taxon>
        <taxon>Bacillota</taxon>
        <taxon>Clostridia</taxon>
        <taxon>Lachnospirales</taxon>
        <taxon>Lachnospiraceae</taxon>
        <taxon>Blautia</taxon>
    </lineage>
</organism>
<evidence type="ECO:0008006" key="6">
    <source>
        <dbReference type="Google" id="ProtNLM"/>
    </source>
</evidence>
<reference evidence="4 5" key="1">
    <citation type="submission" date="2019-01" db="EMBL/GenBank/DDBJ databases">
        <title>Blautia sp. nov. KGMB01111 isolated human feces.</title>
        <authorList>
            <person name="Park J.-E."/>
            <person name="Kim J.-S."/>
            <person name="Park S.-H."/>
        </authorList>
    </citation>
    <scope>NUCLEOTIDE SEQUENCE [LARGE SCALE GENOMIC DNA]</scope>
    <source>
        <strain evidence="4 5">KGMB01111</strain>
    </source>
</reference>
<dbReference type="EMBL" id="SDKC01000001">
    <property type="protein sequence ID" value="RXS73919.1"/>
    <property type="molecule type" value="Genomic_DNA"/>
</dbReference>
<keyword evidence="2" id="KW-0472">Membrane</keyword>
<evidence type="ECO:0000313" key="4">
    <source>
        <dbReference type="EMBL" id="RXS73919.1"/>
    </source>
</evidence>
<sequence>MKKSCGKKLWRACAGILLALAVWITAAPYAVAAETTGDAKSQAQEIRQIQDNIVSWKAGTEGEKQLLVGDLLDGAGSPGSDWYAFTIARMGEEKENQAAYLSRLQDAVENVYADLEDSKTRYRLSDIHRMALTVMACGGDPENFGTDPDGNPINLIRDTVWNSLWGDPGDQGINGYIWALLTIDAKNYQEPEGAEWTRDKIISELLSRQLADGGFGLVKTDPSDVDLTSMTLTALAPYQGQDKTYTVVNIVTNKEETVTVDEVAEQAFACLSKLQSDDGSMLTYGARTSESTSWAMLALASWGKDIYTDKDFIQDGNNLLDGQKAFALSDGSMIHGLDGDEEETTGNNMAGYQALYGLEAVYRYKEDQNRLFDLTDAETVSEDEINAAGEKLPELKEEDQSDARSGEEVKDAVNNRTLYLTAAIAAAVVLVVVIFLTALLKDGKRKRKAADAMDDDDTDDDEW</sequence>
<keyword evidence="5" id="KW-1185">Reference proteome</keyword>
<dbReference type="RefSeq" id="WP_129256783.1">
    <property type="nucleotide sequence ID" value="NZ_SDKC01000001.1"/>
</dbReference>
<evidence type="ECO:0000256" key="2">
    <source>
        <dbReference type="SAM" id="Phobius"/>
    </source>
</evidence>
<dbReference type="InterPro" id="IPR008930">
    <property type="entry name" value="Terpenoid_cyclase/PrenylTrfase"/>
</dbReference>
<feature type="signal peptide" evidence="3">
    <location>
        <begin position="1"/>
        <end position="32"/>
    </location>
</feature>
<feature type="chain" id="PRO_5020696348" description="Surface/cell-adhesion protein" evidence="3">
    <location>
        <begin position="33"/>
        <end position="463"/>
    </location>
</feature>
<proteinExistence type="predicted"/>
<name>A0A4Q1REH7_9FIRM</name>
<keyword evidence="2" id="KW-1133">Transmembrane helix</keyword>
<dbReference type="Proteomes" id="UP000290106">
    <property type="component" value="Unassembled WGS sequence"/>
</dbReference>
<keyword evidence="2" id="KW-0812">Transmembrane</keyword>
<accession>A0A4Q1REH7</accession>
<feature type="transmembrane region" description="Helical" evidence="2">
    <location>
        <begin position="418"/>
        <end position="440"/>
    </location>
</feature>
<keyword evidence="3" id="KW-0732">Signal</keyword>
<evidence type="ECO:0000256" key="1">
    <source>
        <dbReference type="SAM" id="MobiDB-lite"/>
    </source>
</evidence>
<gene>
    <name evidence="4" type="ORF">ETP43_00720</name>
</gene>